<feature type="compositionally biased region" description="Polar residues" evidence="1">
    <location>
        <begin position="1455"/>
        <end position="1465"/>
    </location>
</feature>
<feature type="compositionally biased region" description="Basic and acidic residues" evidence="1">
    <location>
        <begin position="668"/>
        <end position="677"/>
    </location>
</feature>
<feature type="region of interest" description="Disordered" evidence="1">
    <location>
        <begin position="1265"/>
        <end position="1284"/>
    </location>
</feature>
<feature type="compositionally biased region" description="Polar residues" evidence="1">
    <location>
        <begin position="9"/>
        <end position="41"/>
    </location>
</feature>
<feature type="region of interest" description="Disordered" evidence="1">
    <location>
        <begin position="1"/>
        <end position="41"/>
    </location>
</feature>
<dbReference type="Proteomes" id="UP000245383">
    <property type="component" value="Unassembled WGS sequence"/>
</dbReference>
<feature type="region of interest" description="Disordered" evidence="1">
    <location>
        <begin position="1293"/>
        <end position="1438"/>
    </location>
</feature>
<feature type="region of interest" description="Disordered" evidence="1">
    <location>
        <begin position="1455"/>
        <end position="1475"/>
    </location>
</feature>
<comment type="caution">
    <text evidence="2">The sequence shown here is derived from an EMBL/GenBank/DDBJ whole genome shotgun (WGS) entry which is preliminary data.</text>
</comment>
<feature type="region of interest" description="Disordered" evidence="1">
    <location>
        <begin position="1090"/>
        <end position="1109"/>
    </location>
</feature>
<feature type="compositionally biased region" description="Polar residues" evidence="1">
    <location>
        <begin position="1299"/>
        <end position="1314"/>
    </location>
</feature>
<feature type="compositionally biased region" description="Polar residues" evidence="1">
    <location>
        <begin position="711"/>
        <end position="730"/>
    </location>
</feature>
<evidence type="ECO:0000313" key="2">
    <source>
        <dbReference type="EMBL" id="PVU97881.1"/>
    </source>
</evidence>
<feature type="compositionally biased region" description="Polar residues" evidence="1">
    <location>
        <begin position="481"/>
        <end position="490"/>
    </location>
</feature>
<organism evidence="2 3">
    <name type="scientific">Smittium simulii</name>
    <dbReference type="NCBI Taxonomy" id="133385"/>
    <lineage>
        <taxon>Eukaryota</taxon>
        <taxon>Fungi</taxon>
        <taxon>Fungi incertae sedis</taxon>
        <taxon>Zoopagomycota</taxon>
        <taxon>Kickxellomycotina</taxon>
        <taxon>Harpellomycetes</taxon>
        <taxon>Harpellales</taxon>
        <taxon>Legeriomycetaceae</taxon>
        <taxon>Smittium</taxon>
    </lineage>
</organism>
<dbReference type="EMBL" id="MBFR01000006">
    <property type="protein sequence ID" value="PVU97881.1"/>
    <property type="molecule type" value="Genomic_DNA"/>
</dbReference>
<feature type="compositionally biased region" description="Basic and acidic residues" evidence="1">
    <location>
        <begin position="1271"/>
        <end position="1282"/>
    </location>
</feature>
<evidence type="ECO:0000313" key="3">
    <source>
        <dbReference type="Proteomes" id="UP000245383"/>
    </source>
</evidence>
<feature type="compositionally biased region" description="Polar residues" evidence="1">
    <location>
        <begin position="1403"/>
        <end position="1431"/>
    </location>
</feature>
<feature type="compositionally biased region" description="Polar residues" evidence="1">
    <location>
        <begin position="621"/>
        <end position="634"/>
    </location>
</feature>
<feature type="region of interest" description="Disordered" evidence="1">
    <location>
        <begin position="621"/>
        <end position="744"/>
    </location>
</feature>
<feature type="compositionally biased region" description="Basic and acidic residues" evidence="1">
    <location>
        <begin position="469"/>
        <end position="480"/>
    </location>
</feature>
<feature type="compositionally biased region" description="Polar residues" evidence="1">
    <location>
        <begin position="1345"/>
        <end position="1357"/>
    </location>
</feature>
<name>A0A2T9YZV9_9FUNG</name>
<keyword evidence="3" id="KW-1185">Reference proteome</keyword>
<feature type="compositionally biased region" description="Polar residues" evidence="1">
    <location>
        <begin position="657"/>
        <end position="667"/>
    </location>
</feature>
<gene>
    <name evidence="2" type="ORF">BB561_000271</name>
</gene>
<feature type="region of interest" description="Disordered" evidence="1">
    <location>
        <begin position="1134"/>
        <end position="1156"/>
    </location>
</feature>
<dbReference type="OrthoDB" id="5600582at2759"/>
<feature type="compositionally biased region" description="Basic and acidic residues" evidence="1">
    <location>
        <begin position="145"/>
        <end position="172"/>
    </location>
</feature>
<accession>A0A2T9YZV9</accession>
<feature type="compositionally biased region" description="Basic and acidic residues" evidence="1">
    <location>
        <begin position="684"/>
        <end position="710"/>
    </location>
</feature>
<sequence>MENNENKEQTFTNNSLSEPTDANLSSKSQPPASPFLTSLQNDKSTSVENWYYQKDKQNYYGSFETNQNDENSPKHHSVKSYSFSSSKQERAHPKNSSHSIPDNSEIDHRSKNASPGLFKDHGYDINYKNKDYYSRDVPDGSYNDYQKKSSDKGDQYERYDRHNKYDRYEKYGKATRQSSPSRYKKYSKNSDYERDYYKYNNNDTNDYHNIKNRQNDDYEHQSELNNCDRQQQTTTDLNEPDCTGLSGAKINENDNALKSQQSIILSVSNQKFEDDRVFKKQESVNTDNCGNKDLDRTSAATKIDYNKKLTPVLTNSETISNSNLEVDDEIEDGEIEGLDDDITEQPSTLDHSQNYLTKHKSPDNFDRNYKTEEYYSRKRGYDSNNKYYKDSYYRRDDSHYTDRYYSSKKSYNYTRNEYEDRDSKYSYSTYKTDKFADIQSDSLNKINDSSNILHRDDNDGRNTPISAKEGSERLNLEHTGSDNLTSYNSETKNHENHKNYSSKENLVDANKNDDYTKKYNSKDSYSDKYTRDSLNNHESKYYNKYDSDRRGYRYNYQSNKDYDRGYSNKYSHGFDTDRSREVDSDKPVYYTKNYPIEKLEHKYNNFPFGKYKQDEIDNSLQTSSNKSDINFTEKNLSDKLPNNKDPFLSKSEIGIHSNKSPTEYPNTKSREEVKDFELTNLDNVSRHDKEEPRDNYYKRDSESERYEYNKKSSYNSKNFVKNDSYYSSYNSRHDDRDKNYNSYGKKRRYDFDKDYYKSKDDYSRYENSDELYRSKTEKTEGSLYKSDYSYNKNCDSEVYSHEYTKKSKRHSNDYKYNYETSSTRYNKGYINTETDKDIRYTSDAKIKSSSPGGAVSAVNLEADFKNRDAKFESPKCLDNSKTSTISKRRVRSPSPVDFMGKPYSEYYISDASETNDIKSTRFDMMSSYSNNTDSSLNKKPVPIYNTTVYLDAKTEQSTTDNLAKDDSHKVILDCSKITESVSEKRTINKENQTSDNSDSNKITNFLENRYKDRNLSDEDDLLSKIDVVKPIIEETSKINEELSCSNTAEIDYNKCELLSDKQDSKEPLTGKSGLNINTFTEILDHGAHNTQNTFNKTDKSSSLEKSNIFSNPPIKEFDDILTQKTINPKPESVITSNELQTLNKSPNSNSSADAMSVESENYNNNLDNTQTDFEDINHKDDNNSLSKTVDKLPENIHDFQKEDYNHSRSDINSTYSNLTQSSCIQDHNTNHLSSNYAENQMDAETKDEAKYKQNVFDNRFINQDNTFDSMQSDKNKSEKLARLDASATKSVNDYYYPKNNYNMDSRQSSDSQPLNPKPNPENYKNNYNSSSKNYNYRSNNGSYSGQQSFSNYTSGNESYAGHNYNTRKDEYNSNNQYPQTTYRHGTNKVTSNYSTNSHEKPYYSNQRFSHSFDSSPGSNDSQAKPQKQSAQEYKPKYKLLDSKFVDDYNIREKYNSYSDQPYESTGNDDRYGHKNDNNFTSFNRCGNSSHSDVKEWKFPANNNVDDFRNTEMQRVYSENQVDFQPENSTKYNYRKSSQSIQSDNKLLLEIKNNCNQNKSSEKNQNIPYILSNNENIESINSNKEHLSNPKISHEHALETNVQYHLDKYQKQPQNTSIFTKDNYLGQMQMARQLSHSIDFAHTIFEQYMVDTEQFENNMRTLTENEIKNSTKSRDSAFELALANWEVQRIDDQATLARIQIEKVDSFASFH</sequence>
<proteinExistence type="predicted"/>
<feature type="compositionally biased region" description="Basic and acidic residues" evidence="1">
    <location>
        <begin position="510"/>
        <end position="532"/>
    </location>
</feature>
<feature type="compositionally biased region" description="Basic and acidic residues" evidence="1">
    <location>
        <begin position="118"/>
        <end position="138"/>
    </location>
</feature>
<feature type="region of interest" description="Disordered" evidence="1">
    <location>
        <begin position="61"/>
        <end position="212"/>
    </location>
</feature>
<protein>
    <submittedName>
        <fullName evidence="2">Uncharacterized protein</fullName>
    </submittedName>
</protein>
<evidence type="ECO:0000256" key="1">
    <source>
        <dbReference type="SAM" id="MobiDB-lite"/>
    </source>
</evidence>
<reference evidence="2 3" key="1">
    <citation type="journal article" date="2018" name="MBio">
        <title>Comparative Genomics Reveals the Core Gene Toolbox for the Fungus-Insect Symbiosis.</title>
        <authorList>
            <person name="Wang Y."/>
            <person name="Stata M."/>
            <person name="Wang W."/>
            <person name="Stajich J.E."/>
            <person name="White M.M."/>
            <person name="Moncalvo J.M."/>
        </authorList>
    </citation>
    <scope>NUCLEOTIDE SEQUENCE [LARGE SCALE GENOMIC DNA]</scope>
    <source>
        <strain evidence="2 3">SWE-8-4</strain>
    </source>
</reference>
<feature type="compositionally biased region" description="Polar residues" evidence="1">
    <location>
        <begin position="1372"/>
        <end position="1396"/>
    </location>
</feature>
<feature type="compositionally biased region" description="Basic and acidic residues" evidence="1">
    <location>
        <begin position="188"/>
        <end position="197"/>
    </location>
</feature>
<feature type="region of interest" description="Disordered" evidence="1">
    <location>
        <begin position="449"/>
        <end position="532"/>
    </location>
</feature>
<feature type="compositionally biased region" description="Polar residues" evidence="1">
    <location>
        <begin position="61"/>
        <end position="70"/>
    </location>
</feature>
<feature type="compositionally biased region" description="Low complexity" evidence="1">
    <location>
        <begin position="1320"/>
        <end position="1344"/>
    </location>
</feature>